<keyword evidence="1" id="KW-0614">Plasmid</keyword>
<name>A0A2Z2PJU8_9HYPH</name>
<dbReference type="AlphaFoldDB" id="A0A2Z2PJU8"/>
<dbReference type="Gene3D" id="3.40.50.300">
    <property type="entry name" value="P-loop containing nucleotide triphosphate hydrolases"/>
    <property type="match status" value="1"/>
</dbReference>
<accession>A0A2Z2PJU8</accession>
<dbReference type="Pfam" id="PF01745">
    <property type="entry name" value="IPT"/>
    <property type="match status" value="1"/>
</dbReference>
<proteinExistence type="predicted"/>
<sequence length="101" mass="10704">MVTLFLVVLNILMRGVGCPYKFPPDGSSNASVVARTIMDLYLIFGPTCTGKTAAAITLSEHTGIPVLALDRIQCCPQLSTGSGRPMAAEYTAPQSLGQKRC</sequence>
<evidence type="ECO:0000313" key="1">
    <source>
        <dbReference type="EMBL" id="ASK43207.1"/>
    </source>
</evidence>
<dbReference type="InterPro" id="IPR027417">
    <property type="entry name" value="P-loop_NTPase"/>
</dbReference>
<geneLocation type="plasmid" evidence="1">
    <name>pTi_C58</name>
</geneLocation>
<reference evidence="1" key="1">
    <citation type="submission" date="2016-10" db="EMBL/GenBank/DDBJ databases">
        <title>Agrobacterium Ti plasmids: Classification based on T-DNA and Vir regions organization.</title>
        <authorList>
            <person name="Nabi N."/>
            <person name="Vial L."/>
            <person name="Ben Hafsa A."/>
            <person name="Chapulliot D."/>
            <person name="Berard A."/>
            <person name="Chauveau A."/>
            <person name="Le Paslier M.-C."/>
            <person name="Harzallah Skhiri F."/>
            <person name="Brunel D."/>
            <person name="Nesme X."/>
            <person name="Chaouachi M."/>
        </authorList>
    </citation>
    <scope>NUCLEOTIDE SEQUENCE</scope>
    <source>
        <strain evidence="1">C58</strain>
        <plasmid evidence="1">pTi_C58</plasmid>
    </source>
</reference>
<organism evidence="1">
    <name type="scientific">Agrobacterium fabrum</name>
    <dbReference type="NCBI Taxonomy" id="1176649"/>
    <lineage>
        <taxon>Bacteria</taxon>
        <taxon>Pseudomonadati</taxon>
        <taxon>Pseudomonadota</taxon>
        <taxon>Alphaproteobacteria</taxon>
        <taxon>Hyphomicrobiales</taxon>
        <taxon>Rhizobiaceae</taxon>
        <taxon>Rhizobium/Agrobacterium group</taxon>
        <taxon>Agrobacterium</taxon>
        <taxon>Agrobacterium tumefaciens complex</taxon>
    </lineage>
</organism>
<dbReference type="EMBL" id="KY000040">
    <property type="protein sequence ID" value="ASK43207.1"/>
    <property type="molecule type" value="Genomic_DNA"/>
</dbReference>
<protein>
    <submittedName>
        <fullName evidence="1">Uncharacterized protein</fullName>
    </submittedName>
</protein>